<dbReference type="PANTHER" id="PTHR11616:SF321">
    <property type="entry name" value="SODIUM-DEPENDENT NUTRIENT AMINO ACID TRANSPORTER 1-RELATED"/>
    <property type="match status" value="1"/>
</dbReference>
<evidence type="ECO:0000256" key="8">
    <source>
        <dbReference type="PIRSR" id="PIRSR600175-1"/>
    </source>
</evidence>
<dbReference type="InterPro" id="IPR037272">
    <property type="entry name" value="SNS_sf"/>
</dbReference>
<feature type="transmembrane region" description="Helical" evidence="11">
    <location>
        <begin position="432"/>
        <end position="454"/>
    </location>
</feature>
<feature type="transmembrane region" description="Helical" evidence="11">
    <location>
        <begin position="300"/>
        <end position="326"/>
    </location>
</feature>
<feature type="transmembrane region" description="Helical" evidence="11">
    <location>
        <begin position="44"/>
        <end position="68"/>
    </location>
</feature>
<dbReference type="PRINTS" id="PR00176">
    <property type="entry name" value="NANEUSMPORT"/>
</dbReference>
<name>A0AAN8J032_PATCE</name>
<feature type="transmembrane region" description="Helical" evidence="11">
    <location>
        <begin position="401"/>
        <end position="420"/>
    </location>
</feature>
<evidence type="ECO:0000313" key="13">
    <source>
        <dbReference type="Proteomes" id="UP001347796"/>
    </source>
</evidence>
<dbReference type="SUPFAM" id="SSF161070">
    <property type="entry name" value="SNF-like"/>
    <property type="match status" value="1"/>
</dbReference>
<feature type="binding site" evidence="8">
    <location>
        <position position="274"/>
    </location>
    <ligand>
        <name>Na(+)</name>
        <dbReference type="ChEBI" id="CHEBI:29101"/>
        <label>1</label>
    </ligand>
</feature>
<evidence type="ECO:0000256" key="10">
    <source>
        <dbReference type="RuleBase" id="RU003732"/>
    </source>
</evidence>
<feature type="transmembrane region" description="Helical" evidence="11">
    <location>
        <begin position="12"/>
        <end position="32"/>
    </location>
</feature>
<comment type="similarity">
    <text evidence="2 10">Belongs to the sodium:neurotransmitter symporter (SNF) (TC 2.A.22) family.</text>
</comment>
<feature type="transmembrane region" description="Helical" evidence="11">
    <location>
        <begin position="189"/>
        <end position="209"/>
    </location>
</feature>
<keyword evidence="13" id="KW-1185">Reference proteome</keyword>
<dbReference type="InterPro" id="IPR000175">
    <property type="entry name" value="Na/ntran_symport"/>
</dbReference>
<proteinExistence type="inferred from homology"/>
<evidence type="ECO:0000256" key="11">
    <source>
        <dbReference type="SAM" id="Phobius"/>
    </source>
</evidence>
<evidence type="ECO:0000256" key="5">
    <source>
        <dbReference type="ARBA" id="ARBA00022989"/>
    </source>
</evidence>
<keyword evidence="8" id="KW-0479">Metal-binding</keyword>
<keyword evidence="10" id="KW-0769">Symport</keyword>
<dbReference type="GO" id="GO:0046872">
    <property type="term" value="F:metal ion binding"/>
    <property type="evidence" value="ECO:0007669"/>
    <property type="project" value="UniProtKB-KW"/>
</dbReference>
<feature type="binding site" evidence="8">
    <location>
        <position position="375"/>
    </location>
    <ligand>
        <name>Na(+)</name>
        <dbReference type="ChEBI" id="CHEBI:29101"/>
        <label>1</label>
    </ligand>
</feature>
<feature type="binding site" evidence="8">
    <location>
        <position position="306"/>
    </location>
    <ligand>
        <name>Na(+)</name>
        <dbReference type="ChEBI" id="CHEBI:29101"/>
        <label>1</label>
    </ligand>
</feature>
<evidence type="ECO:0000256" key="1">
    <source>
        <dbReference type="ARBA" id="ARBA00004141"/>
    </source>
</evidence>
<keyword evidence="8" id="KW-0915">Sodium</keyword>
<feature type="binding site" evidence="8">
    <location>
        <position position="23"/>
    </location>
    <ligand>
        <name>Na(+)</name>
        <dbReference type="ChEBI" id="CHEBI:29101"/>
        <label>1</label>
    </ligand>
</feature>
<keyword evidence="7" id="KW-0325">Glycoprotein</keyword>
<dbReference type="GO" id="GO:0089718">
    <property type="term" value="P:amino acid import across plasma membrane"/>
    <property type="evidence" value="ECO:0007669"/>
    <property type="project" value="TreeGrafter"/>
</dbReference>
<feature type="binding site" evidence="8">
    <location>
        <position position="30"/>
    </location>
    <ligand>
        <name>Na(+)</name>
        <dbReference type="ChEBI" id="CHEBI:29101"/>
        <label>1</label>
    </ligand>
</feature>
<dbReference type="Proteomes" id="UP001347796">
    <property type="component" value="Unassembled WGS sequence"/>
</dbReference>
<evidence type="ECO:0000256" key="3">
    <source>
        <dbReference type="ARBA" id="ARBA00022448"/>
    </source>
</evidence>
<feature type="transmembrane region" description="Helical" evidence="11">
    <location>
        <begin position="89"/>
        <end position="117"/>
    </location>
</feature>
<keyword evidence="4 10" id="KW-0812">Transmembrane</keyword>
<feature type="transmembrane region" description="Helical" evidence="11">
    <location>
        <begin position="218"/>
        <end position="238"/>
    </location>
</feature>
<feature type="disulfide bond" evidence="9">
    <location>
        <begin position="129"/>
        <end position="138"/>
    </location>
</feature>
<gene>
    <name evidence="12" type="ORF">SNE40_023070</name>
</gene>
<dbReference type="EMBL" id="JAZGQO010000021">
    <property type="protein sequence ID" value="KAK6166353.1"/>
    <property type="molecule type" value="Genomic_DNA"/>
</dbReference>
<evidence type="ECO:0000256" key="4">
    <source>
        <dbReference type="ARBA" id="ARBA00022692"/>
    </source>
</evidence>
<comment type="subcellular location">
    <subcellularLocation>
        <location evidence="1">Membrane</location>
        <topology evidence="1">Multi-pass membrane protein</topology>
    </subcellularLocation>
</comment>
<keyword evidence="9" id="KW-1015">Disulfide bond</keyword>
<sequence length="601" mass="66800">MSESESSRGRWGSQLEFILTSIGCSVGLGNVWRFPYLTYTSGGGAFLVPYFICLILIGIPLFCLDISFGQFTSLGPVAAAGNISPIFKGVGMCMVTVMGLIMIYYSVVIATCIHYFFASLTDVLPWTDCLNEWNTCNCRQDTNDTDYLRNTYLNCSQIDNTGSAFSPSEEYYSNFVLGVTSGIGEAGGFQWRLVLSNLLTWTIMFLVLIKGVKSIGKVVYVFTLLPYVLLTVLLVRGLTLEGYYDGITYYLDPKLDRIAEPRVWADAAVQIFYSTSTCSGALIAMASFNSFKNNTFRDSYMIPIINALTSFYGGFATFAVLGFMALKKGVLVSEVTKQGPGLAFVVYPEALSRMPAAPFWSVLFFMMMMSLGISSMLTGVETVASAFMDEFPALRKGKNTYICRGIICFCGFLLGLPQTTQGGSYILNLMDTFVGGFPLLFAGLFEIIVLVYIYGFKRFSSDIKMMVGDTPFARYSYYGFFLWCWTIITPAAIIAVIISKCIDYTPIISEPTYPPWSETLGWLLVMTPIILIPGYALYYIVRYWKKQSFSQMFKPAPQWGPLLPENRTGAYADMGVELYSKENAIENGGGEINPSYVTEKE</sequence>
<dbReference type="Pfam" id="PF00209">
    <property type="entry name" value="SNF"/>
    <property type="match status" value="1"/>
</dbReference>
<keyword evidence="3 10" id="KW-0813">Transport</keyword>
<evidence type="ECO:0000256" key="6">
    <source>
        <dbReference type="ARBA" id="ARBA00023136"/>
    </source>
</evidence>
<dbReference type="GO" id="GO:0005283">
    <property type="term" value="F:amino acid:sodium symporter activity"/>
    <property type="evidence" value="ECO:0007669"/>
    <property type="project" value="TreeGrafter"/>
</dbReference>
<dbReference type="PANTHER" id="PTHR11616">
    <property type="entry name" value="SODIUM/CHLORIDE DEPENDENT TRANSPORTER"/>
    <property type="match status" value="1"/>
</dbReference>
<evidence type="ECO:0000256" key="2">
    <source>
        <dbReference type="ARBA" id="ARBA00006459"/>
    </source>
</evidence>
<feature type="binding site" evidence="8">
    <location>
        <position position="26"/>
    </location>
    <ligand>
        <name>Na(+)</name>
        <dbReference type="ChEBI" id="CHEBI:29101"/>
        <label>1</label>
    </ligand>
</feature>
<dbReference type="PROSITE" id="PS00754">
    <property type="entry name" value="NA_NEUROTRAN_SYMP_2"/>
    <property type="match status" value="1"/>
</dbReference>
<dbReference type="GO" id="GO:0005886">
    <property type="term" value="C:plasma membrane"/>
    <property type="evidence" value="ECO:0007669"/>
    <property type="project" value="TreeGrafter"/>
</dbReference>
<feature type="binding site" evidence="8">
    <location>
        <position position="371"/>
    </location>
    <ligand>
        <name>Na(+)</name>
        <dbReference type="ChEBI" id="CHEBI:29101"/>
        <label>1</label>
    </ligand>
</feature>
<feature type="transmembrane region" description="Helical" evidence="11">
    <location>
        <begin position="271"/>
        <end position="288"/>
    </location>
</feature>
<organism evidence="12 13">
    <name type="scientific">Patella caerulea</name>
    <name type="common">Rayed Mediterranean limpet</name>
    <dbReference type="NCBI Taxonomy" id="87958"/>
    <lineage>
        <taxon>Eukaryota</taxon>
        <taxon>Metazoa</taxon>
        <taxon>Spiralia</taxon>
        <taxon>Lophotrochozoa</taxon>
        <taxon>Mollusca</taxon>
        <taxon>Gastropoda</taxon>
        <taxon>Patellogastropoda</taxon>
        <taxon>Patelloidea</taxon>
        <taxon>Patellidae</taxon>
        <taxon>Patella</taxon>
    </lineage>
</organism>
<evidence type="ECO:0000313" key="12">
    <source>
        <dbReference type="EMBL" id="KAK6166353.1"/>
    </source>
</evidence>
<feature type="transmembrane region" description="Helical" evidence="11">
    <location>
        <begin position="519"/>
        <end position="541"/>
    </location>
</feature>
<accession>A0AAN8J032</accession>
<keyword evidence="6 11" id="KW-0472">Membrane</keyword>
<evidence type="ECO:0000256" key="9">
    <source>
        <dbReference type="PIRSR" id="PIRSR600175-2"/>
    </source>
</evidence>
<evidence type="ECO:0000256" key="7">
    <source>
        <dbReference type="ARBA" id="ARBA00023180"/>
    </source>
</evidence>
<dbReference type="PROSITE" id="PS50267">
    <property type="entry name" value="NA_NEUROTRAN_SYMP_3"/>
    <property type="match status" value="1"/>
</dbReference>
<feature type="transmembrane region" description="Helical" evidence="11">
    <location>
        <begin position="359"/>
        <end position="380"/>
    </location>
</feature>
<keyword evidence="5 11" id="KW-1133">Transmembrane helix</keyword>
<dbReference type="AlphaFoldDB" id="A0AAN8J032"/>
<comment type="caution">
    <text evidence="12">The sequence shown here is derived from an EMBL/GenBank/DDBJ whole genome shotgun (WGS) entry which is preliminary data.</text>
</comment>
<dbReference type="PROSITE" id="PS00610">
    <property type="entry name" value="NA_NEUROTRAN_SYMP_1"/>
    <property type="match status" value="1"/>
</dbReference>
<protein>
    <recommendedName>
        <fullName evidence="10">Transporter</fullName>
    </recommendedName>
</protein>
<reference evidence="12 13" key="1">
    <citation type="submission" date="2024-01" db="EMBL/GenBank/DDBJ databases">
        <title>The genome of the rayed Mediterranean limpet Patella caerulea (Linnaeus, 1758).</title>
        <authorList>
            <person name="Anh-Thu Weber A."/>
            <person name="Halstead-Nussloch G."/>
        </authorList>
    </citation>
    <scope>NUCLEOTIDE SEQUENCE [LARGE SCALE GENOMIC DNA]</scope>
    <source>
        <strain evidence="12">AATW-2023a</strain>
        <tissue evidence="12">Whole specimen</tissue>
    </source>
</reference>
<feature type="transmembrane region" description="Helical" evidence="11">
    <location>
        <begin position="475"/>
        <end position="499"/>
    </location>
</feature>